<name>A0A085ZRN5_9FLAO</name>
<gene>
    <name evidence="1" type="ORF">IW19_16960</name>
</gene>
<proteinExistence type="predicted"/>
<sequence>MLESINKNRNLISALVNHHFCIENVTKSSVLEVLKVSNTEVLEFDEKFDWSFLSDENSNNTTKPFLLFTEINEWSYLIWNVWDFEETKQMALFLSKELNTKVYYFFVDPWIATCRWVLADKGNLLASYYESHGKILNNDGNSEIGNILKKEDYFEDKFWNLYNSICQSIEILNKQQNVILTKGYLSR</sequence>
<dbReference type="RefSeq" id="WP_035686337.1">
    <property type="nucleotide sequence ID" value="NZ_JPRL01000001.1"/>
</dbReference>
<dbReference type="OrthoDB" id="1373372at2"/>
<dbReference type="Proteomes" id="UP000028715">
    <property type="component" value="Unassembled WGS sequence"/>
</dbReference>
<keyword evidence="2" id="KW-1185">Reference proteome</keyword>
<dbReference type="EMBL" id="JPRL01000001">
    <property type="protein sequence ID" value="KFF07099.1"/>
    <property type="molecule type" value="Genomic_DNA"/>
</dbReference>
<dbReference type="AlphaFoldDB" id="A0A085ZRN5"/>
<protein>
    <submittedName>
        <fullName evidence="1">Uncharacterized protein</fullName>
    </submittedName>
</protein>
<reference evidence="1 2" key="1">
    <citation type="submission" date="2014-07" db="EMBL/GenBank/DDBJ databases">
        <title>Genome of Flavobacterium reichenbachii LMG 25512.</title>
        <authorList>
            <person name="Stropko S.J."/>
            <person name="Pipes S.E."/>
            <person name="Newman J.D."/>
        </authorList>
    </citation>
    <scope>NUCLEOTIDE SEQUENCE [LARGE SCALE GENOMIC DNA]</scope>
    <source>
        <strain evidence="1 2">LMG 25512</strain>
    </source>
</reference>
<evidence type="ECO:0000313" key="1">
    <source>
        <dbReference type="EMBL" id="KFF07099.1"/>
    </source>
</evidence>
<dbReference type="STRING" id="362418.IW19_16960"/>
<accession>A0A085ZRN5</accession>
<dbReference type="eggNOG" id="ENOG5034924">
    <property type="taxonomic scope" value="Bacteria"/>
</dbReference>
<organism evidence="1 2">
    <name type="scientific">Flavobacterium reichenbachii</name>
    <dbReference type="NCBI Taxonomy" id="362418"/>
    <lineage>
        <taxon>Bacteria</taxon>
        <taxon>Pseudomonadati</taxon>
        <taxon>Bacteroidota</taxon>
        <taxon>Flavobacteriia</taxon>
        <taxon>Flavobacteriales</taxon>
        <taxon>Flavobacteriaceae</taxon>
        <taxon>Flavobacterium</taxon>
    </lineage>
</organism>
<comment type="caution">
    <text evidence="1">The sequence shown here is derived from an EMBL/GenBank/DDBJ whole genome shotgun (WGS) entry which is preliminary data.</text>
</comment>
<evidence type="ECO:0000313" key="2">
    <source>
        <dbReference type="Proteomes" id="UP000028715"/>
    </source>
</evidence>